<name>D8FGA8_EREGS</name>
<dbReference type="EMBL" id="AE016815">
    <property type="protein sequence ID" value="ADJ41751.1"/>
    <property type="molecule type" value="Genomic_DNA"/>
</dbReference>
<dbReference type="Proteomes" id="UP000000591">
    <property type="component" value="Chromosome II"/>
</dbReference>
<dbReference type="KEGG" id="ago:AGOS_ABR250W"/>
<reference evidence="3" key="3">
    <citation type="journal article" date="2013" name="G3 (Bethesda)">
        <title>Genomes of Ashbya fungi isolated from insects reveal four mating-type loci, numerous translocations, lack of transposons, and distinct gene duplications.</title>
        <authorList>
            <person name="Dietrich F.S."/>
            <person name="Voegeli S."/>
            <person name="Kuo S."/>
            <person name="Philippsen P."/>
        </authorList>
    </citation>
    <scope>GENOME REANNOTATION</scope>
    <source>
        <strain evidence="3">ATCC 10895 / CBS 109.51 / FGSC 9923 / NRRL Y-1056</strain>
    </source>
</reference>
<dbReference type="HOGENOM" id="CLU_1414844_0_0_1"/>
<proteinExistence type="predicted"/>
<organism evidence="2 3">
    <name type="scientific">Eremothecium gossypii (strain ATCC 10895 / CBS 109.51 / FGSC 9923 / NRRL Y-1056)</name>
    <name type="common">Yeast</name>
    <name type="synonym">Ashbya gossypii</name>
    <dbReference type="NCBI Taxonomy" id="284811"/>
    <lineage>
        <taxon>Eukaryota</taxon>
        <taxon>Fungi</taxon>
        <taxon>Dikarya</taxon>
        <taxon>Ascomycota</taxon>
        <taxon>Saccharomycotina</taxon>
        <taxon>Saccharomycetes</taxon>
        <taxon>Saccharomycetales</taxon>
        <taxon>Saccharomycetaceae</taxon>
        <taxon>Eremothecium</taxon>
    </lineage>
</organism>
<dbReference type="InParanoid" id="D8FGA8"/>
<reference key="2">
    <citation type="submission" date="2010-06" db="EMBL/GenBank/DDBJ databases">
        <authorList>
            <person name="Dietrich F.S."/>
            <person name="Voegeli S."/>
            <person name="Philippsen P."/>
        </authorList>
    </citation>
    <scope>NUCLEOTIDE SEQUENCE</scope>
    <source>
        <strain>ATCC 10895</strain>
    </source>
</reference>
<sequence>MVLNTMAVVRLLLFAQFCLVLALAAATHTPARDSLTSLITGPQITRRPSVGKKPKFVGHHAHLDKVPARRVIDNNPGFHSALDVAASVDARKEEFHDAPEFISAALSKIPQIDSELRNELSTRAVNLYGHYSSCMPVINVFCQSTNQVSSHKAWHTSSTADTKGGLITSNHANFNFMYSFLPTVAVCCAFLL</sequence>
<feature type="chain" id="PRO_5003114175" evidence="1">
    <location>
        <begin position="27"/>
        <end position="192"/>
    </location>
</feature>
<keyword evidence="1" id="KW-0732">Signal</keyword>
<keyword evidence="3" id="KW-1185">Reference proteome</keyword>
<feature type="signal peptide" evidence="1">
    <location>
        <begin position="1"/>
        <end position="26"/>
    </location>
</feature>
<dbReference type="GeneID" id="9487545"/>
<evidence type="ECO:0000256" key="1">
    <source>
        <dbReference type="SAM" id="SignalP"/>
    </source>
</evidence>
<accession>D8FGA8</accession>
<reference evidence="2 3" key="1">
    <citation type="journal article" date="2004" name="Science">
        <title>The Ashbya gossypii genome as a tool for mapping the ancient Saccharomyces cerevisiae genome.</title>
        <authorList>
            <person name="Dietrich F.S."/>
            <person name="Voegeli S."/>
            <person name="Brachat S."/>
            <person name="Lerch A."/>
            <person name="Gates K."/>
            <person name="Steiner S."/>
            <person name="Mohr C."/>
            <person name="Pohlmann R."/>
            <person name="Luedi P."/>
            <person name="Choi S."/>
            <person name="Wing R.A."/>
            <person name="Flavier A."/>
            <person name="Gaffney T.D."/>
            <person name="Philippsen P."/>
        </authorList>
    </citation>
    <scope>NUCLEOTIDE SEQUENCE [LARGE SCALE GENOMIC DNA]</scope>
    <source>
        <strain evidence="3">ATCC 10895 / CBS 109.51 / FGSC 9923 / NRRL Y-1056</strain>
    </source>
</reference>
<evidence type="ECO:0000313" key="3">
    <source>
        <dbReference type="Proteomes" id="UP000000591"/>
    </source>
</evidence>
<dbReference type="RefSeq" id="NP_001342244.1">
    <property type="nucleotide sequence ID" value="NM_001355302.1"/>
</dbReference>
<evidence type="ECO:0000313" key="2">
    <source>
        <dbReference type="EMBL" id="ADJ41751.1"/>
    </source>
</evidence>
<gene>
    <name evidence="2" type="ORF">AGOS_ABR250W</name>
</gene>
<dbReference type="AlphaFoldDB" id="D8FGA8"/>
<protein>
    <submittedName>
        <fullName evidence="2">ABR250Wp</fullName>
    </submittedName>
</protein>